<sequence length="67" mass="7736">MANIDGREEKANFRVRFYNAGGDWTSNLRDKFIRMKHKIENTKQIADLASMLAVSSTESTLRARMDK</sequence>
<organism evidence="1 2">
    <name type="scientific">Clunio marinus</name>
    <dbReference type="NCBI Taxonomy" id="568069"/>
    <lineage>
        <taxon>Eukaryota</taxon>
        <taxon>Metazoa</taxon>
        <taxon>Ecdysozoa</taxon>
        <taxon>Arthropoda</taxon>
        <taxon>Hexapoda</taxon>
        <taxon>Insecta</taxon>
        <taxon>Pterygota</taxon>
        <taxon>Neoptera</taxon>
        <taxon>Endopterygota</taxon>
        <taxon>Diptera</taxon>
        <taxon>Nematocera</taxon>
        <taxon>Chironomoidea</taxon>
        <taxon>Chironomidae</taxon>
        <taxon>Clunio</taxon>
    </lineage>
</organism>
<dbReference type="EMBL" id="CVRI01000069">
    <property type="protein sequence ID" value="CRL07035.1"/>
    <property type="molecule type" value="Genomic_DNA"/>
</dbReference>
<reference evidence="1 2" key="1">
    <citation type="submission" date="2015-04" db="EMBL/GenBank/DDBJ databases">
        <authorList>
            <person name="Syromyatnikov M.Y."/>
            <person name="Popov V.N."/>
        </authorList>
    </citation>
    <scope>NUCLEOTIDE SEQUENCE [LARGE SCALE GENOMIC DNA]</scope>
</reference>
<evidence type="ECO:0000313" key="1">
    <source>
        <dbReference type="EMBL" id="CRL07035.1"/>
    </source>
</evidence>
<name>A0A1J1J3L2_9DIPT</name>
<gene>
    <name evidence="1" type="ORF">CLUMA_CG020025</name>
</gene>
<protein>
    <submittedName>
        <fullName evidence="1">CLUMA_CG020025, isoform A</fullName>
    </submittedName>
</protein>
<evidence type="ECO:0000313" key="2">
    <source>
        <dbReference type="Proteomes" id="UP000183832"/>
    </source>
</evidence>
<accession>A0A1J1J3L2</accession>
<keyword evidence="2" id="KW-1185">Reference proteome</keyword>
<dbReference type="AlphaFoldDB" id="A0A1J1J3L2"/>
<dbReference type="Proteomes" id="UP000183832">
    <property type="component" value="Unassembled WGS sequence"/>
</dbReference>
<proteinExistence type="predicted"/>